<keyword evidence="1" id="KW-1133">Transmembrane helix</keyword>
<feature type="transmembrane region" description="Helical" evidence="1">
    <location>
        <begin position="92"/>
        <end position="119"/>
    </location>
</feature>
<name>A0A510DWH3_9CREN</name>
<sequence length="234" mass="26500">MSFFDELMIKLKELEYHYANINEALAFLLASLSLAVAYIVEAPSVFSVVKNPLYSIILILIPIVVGVLTIVPHELAHRQMARRFGCGSRFILSFRGFLITLLINLFHFITGFLVFFSGYTGINCYFGGNFDTKIQGKTAAAGPATNIAISVVSIVIFYLLIFIEPHNLIRTNIGFFFVEQFFLELSNFNAYVAFFNLIPFWVLDGLKIIRWDIKVWIALLIPSLILTFVAPFGY</sequence>
<feature type="transmembrane region" description="Helical" evidence="1">
    <location>
        <begin position="52"/>
        <end position="71"/>
    </location>
</feature>
<dbReference type="PANTHER" id="PTHR35864:SF1">
    <property type="entry name" value="ZINC METALLOPROTEASE YWHC-RELATED"/>
    <property type="match status" value="1"/>
</dbReference>
<organism evidence="2 3">
    <name type="scientific">Sulfuracidifex tepidarius</name>
    <dbReference type="NCBI Taxonomy" id="1294262"/>
    <lineage>
        <taxon>Archaea</taxon>
        <taxon>Thermoproteota</taxon>
        <taxon>Thermoprotei</taxon>
        <taxon>Sulfolobales</taxon>
        <taxon>Sulfolobaceae</taxon>
        <taxon>Sulfuracidifex</taxon>
    </lineage>
</organism>
<feature type="transmembrane region" description="Helical" evidence="1">
    <location>
        <begin position="139"/>
        <end position="161"/>
    </location>
</feature>
<keyword evidence="3" id="KW-1185">Reference proteome</keyword>
<keyword evidence="1" id="KW-0472">Membrane</keyword>
<protein>
    <recommendedName>
        <fullName evidence="4">Peptidase M50 domain-containing protein</fullName>
    </recommendedName>
</protein>
<gene>
    <name evidence="2" type="ORF">IC006_1638</name>
</gene>
<evidence type="ECO:0008006" key="4">
    <source>
        <dbReference type="Google" id="ProtNLM"/>
    </source>
</evidence>
<evidence type="ECO:0000313" key="3">
    <source>
        <dbReference type="Proteomes" id="UP000322983"/>
    </source>
</evidence>
<feature type="transmembrane region" description="Helical" evidence="1">
    <location>
        <begin position="181"/>
        <end position="203"/>
    </location>
</feature>
<keyword evidence="1" id="KW-0812">Transmembrane</keyword>
<dbReference type="Proteomes" id="UP000322983">
    <property type="component" value="Chromosome"/>
</dbReference>
<evidence type="ECO:0000256" key="1">
    <source>
        <dbReference type="SAM" id="Phobius"/>
    </source>
</evidence>
<accession>A0A510DWH3</accession>
<dbReference type="PANTHER" id="PTHR35864">
    <property type="entry name" value="ZINC METALLOPROTEASE MJ0611-RELATED"/>
    <property type="match status" value="1"/>
</dbReference>
<dbReference type="STRING" id="1294262.GCA_001316085_00391"/>
<dbReference type="KEGG" id="step:IC006_1638"/>
<dbReference type="InterPro" id="IPR052348">
    <property type="entry name" value="Metallopeptidase_M50B"/>
</dbReference>
<feature type="transmembrane region" description="Helical" evidence="1">
    <location>
        <begin position="215"/>
        <end position="233"/>
    </location>
</feature>
<evidence type="ECO:0000313" key="2">
    <source>
        <dbReference type="EMBL" id="BBG24328.1"/>
    </source>
</evidence>
<proteinExistence type="predicted"/>
<reference evidence="2 3" key="1">
    <citation type="journal article" date="2020" name="Int. J. Syst. Evol. Microbiol.">
        <title>Sulfuracidifex tepidarius gen. nov., sp. nov. and transfer of Sulfolobus metallicus Huber and Stetter 1992 to the genus Sulfuracidifex as Sulfuracidifex metallicus comb. nov.</title>
        <authorList>
            <person name="Itoh T."/>
            <person name="Miura T."/>
            <person name="Sakai H.D."/>
            <person name="Kato S."/>
            <person name="Ohkuma M."/>
            <person name="Takashina T."/>
        </authorList>
    </citation>
    <scope>NUCLEOTIDE SEQUENCE [LARGE SCALE GENOMIC DNA]</scope>
    <source>
        <strain evidence="2 3">IC-006</strain>
    </source>
</reference>
<dbReference type="AlphaFoldDB" id="A0A510DWH3"/>
<feature type="transmembrane region" description="Helical" evidence="1">
    <location>
        <begin position="21"/>
        <end position="40"/>
    </location>
</feature>
<dbReference type="EMBL" id="AP018929">
    <property type="protein sequence ID" value="BBG24328.1"/>
    <property type="molecule type" value="Genomic_DNA"/>
</dbReference>